<protein>
    <submittedName>
        <fullName evidence="3">Transcriptional regulator</fullName>
    </submittedName>
</protein>
<dbReference type="InterPro" id="IPR036390">
    <property type="entry name" value="WH_DNA-bd_sf"/>
</dbReference>
<accession>A0A9W6RHM0</accession>
<gene>
    <name evidence="3" type="ORF">Airi01_041700</name>
</gene>
<dbReference type="InterPro" id="IPR043129">
    <property type="entry name" value="ATPase_NBD"/>
</dbReference>
<reference evidence="3" key="1">
    <citation type="submission" date="2023-03" db="EMBL/GenBank/DDBJ databases">
        <title>Actinoallomurus iriomotensis NBRC 103681.</title>
        <authorList>
            <person name="Ichikawa N."/>
            <person name="Sato H."/>
            <person name="Tonouchi N."/>
        </authorList>
    </citation>
    <scope>NUCLEOTIDE SEQUENCE</scope>
    <source>
        <strain evidence="3">NBRC 103681</strain>
    </source>
</reference>
<organism evidence="3 4">
    <name type="scientific">Actinoallomurus iriomotensis</name>
    <dbReference type="NCBI Taxonomy" id="478107"/>
    <lineage>
        <taxon>Bacteria</taxon>
        <taxon>Bacillati</taxon>
        <taxon>Actinomycetota</taxon>
        <taxon>Actinomycetes</taxon>
        <taxon>Streptosporangiales</taxon>
        <taxon>Thermomonosporaceae</taxon>
        <taxon>Actinoallomurus</taxon>
    </lineage>
</organism>
<comment type="similarity">
    <text evidence="1">Belongs to the ROK (NagC/XylR) family.</text>
</comment>
<dbReference type="GO" id="GO:0003677">
    <property type="term" value="F:DNA binding"/>
    <property type="evidence" value="ECO:0007669"/>
    <property type="project" value="InterPro"/>
</dbReference>
<dbReference type="EMBL" id="BSTJ01000004">
    <property type="protein sequence ID" value="GLY75903.1"/>
    <property type="molecule type" value="Genomic_DNA"/>
</dbReference>
<evidence type="ECO:0000313" key="3">
    <source>
        <dbReference type="EMBL" id="GLY75903.1"/>
    </source>
</evidence>
<evidence type="ECO:0000313" key="4">
    <source>
        <dbReference type="Proteomes" id="UP001165135"/>
    </source>
</evidence>
<dbReference type="CDD" id="cd23763">
    <property type="entry name" value="ASKHA_ATPase_ROK"/>
    <property type="match status" value="1"/>
</dbReference>
<dbReference type="RefSeq" id="WP_285623478.1">
    <property type="nucleotide sequence ID" value="NZ_BSTJ01000004.1"/>
</dbReference>
<dbReference type="PANTHER" id="PTHR18964:SF149">
    <property type="entry name" value="BIFUNCTIONAL UDP-N-ACETYLGLUCOSAMINE 2-EPIMERASE_N-ACETYLMANNOSAMINE KINASE"/>
    <property type="match status" value="1"/>
</dbReference>
<evidence type="ECO:0000256" key="1">
    <source>
        <dbReference type="ARBA" id="ARBA00006479"/>
    </source>
</evidence>
<dbReference type="GO" id="GO:0006355">
    <property type="term" value="P:regulation of DNA-templated transcription"/>
    <property type="evidence" value="ECO:0007669"/>
    <property type="project" value="InterPro"/>
</dbReference>
<dbReference type="Pfam" id="PF00480">
    <property type="entry name" value="ROK"/>
    <property type="match status" value="1"/>
</dbReference>
<dbReference type="Gene3D" id="3.30.420.40">
    <property type="match status" value="2"/>
</dbReference>
<proteinExistence type="inferred from homology"/>
<dbReference type="AlphaFoldDB" id="A0A9W6RHM0"/>
<dbReference type="InterPro" id="IPR036388">
    <property type="entry name" value="WH-like_DNA-bd_sf"/>
</dbReference>
<name>A0A9W6RHM0_9ACTN</name>
<dbReference type="InterPro" id="IPR000600">
    <property type="entry name" value="ROK"/>
</dbReference>
<evidence type="ECO:0000259" key="2">
    <source>
        <dbReference type="Pfam" id="PF09339"/>
    </source>
</evidence>
<dbReference type="SUPFAM" id="SSF46785">
    <property type="entry name" value="Winged helix' DNA-binding domain"/>
    <property type="match status" value="1"/>
</dbReference>
<dbReference type="Gene3D" id="1.10.10.10">
    <property type="entry name" value="Winged helix-like DNA-binding domain superfamily/Winged helix DNA-binding domain"/>
    <property type="match status" value="1"/>
</dbReference>
<dbReference type="InterPro" id="IPR005471">
    <property type="entry name" value="Tscrpt_reg_IclR_N"/>
</dbReference>
<dbReference type="SUPFAM" id="SSF53067">
    <property type="entry name" value="Actin-like ATPase domain"/>
    <property type="match status" value="1"/>
</dbReference>
<dbReference type="Pfam" id="PF09339">
    <property type="entry name" value="HTH_IclR"/>
    <property type="match status" value="1"/>
</dbReference>
<dbReference type="PANTHER" id="PTHR18964">
    <property type="entry name" value="ROK (REPRESSOR, ORF, KINASE) FAMILY"/>
    <property type="match status" value="1"/>
</dbReference>
<comment type="caution">
    <text evidence="3">The sequence shown here is derived from an EMBL/GenBank/DDBJ whole genome shotgun (WGS) entry which is preliminary data.</text>
</comment>
<sequence length="402" mass="41356">MDLPEGAMEEEHAVGTPVLRRLNTASVLRAVRECAPDPIRLAELVKLTGLTRPTVGQAVEDLVEAGWLQHHHPIAASRKGGRPAVRVSLRGRAAPVLGLDVGPHTVSAGIDDLAGRRLAAVRRSVDRNRASRLLTVVDGVIARALEEAGLEADEIAALVVATPGIVDAGSGRILLAPSVPGWTSVNLSDHLRDRFRCPVRVENDANLAALAVARERAGPGTLLAVQWGERLGAGVVIDGRLHRGTGAAGEIGFIRPSGRVPDTDDGRGPLERAIGAEAIAEQARRAAGAHPESALGGGPIDAAAVFAAAAAGDAVAERVVDDVARTFAHAIAPAVLVLAPDAVVIGGGVARAGSVLLTAITRHLADLTLTPPDVGISGLAEDTILTGALSLALDEVWHQLPA</sequence>
<feature type="domain" description="HTH iclR-type" evidence="2">
    <location>
        <begin position="24"/>
        <end position="70"/>
    </location>
</feature>
<dbReference type="Proteomes" id="UP001165135">
    <property type="component" value="Unassembled WGS sequence"/>
</dbReference>